<dbReference type="EMBL" id="AP022593">
    <property type="protein sequence ID" value="BBY52158.1"/>
    <property type="molecule type" value="Genomic_DNA"/>
</dbReference>
<protein>
    <recommendedName>
        <fullName evidence="2">Endonuclease GajA/Old nuclease/RecF-like AAA domain-containing protein</fullName>
    </recommendedName>
</protein>
<proteinExistence type="predicted"/>
<dbReference type="InterPro" id="IPR027417">
    <property type="entry name" value="P-loop_NTPase"/>
</dbReference>
<name>A0A7I7S5Q1_9MYCO</name>
<evidence type="ECO:0000313" key="3">
    <source>
        <dbReference type="EMBL" id="BBY52158.1"/>
    </source>
</evidence>
<dbReference type="KEGG" id="marz:MARA_56260"/>
<organism evidence="3 4">
    <name type="scientific">Mycolicibacterium arabiense</name>
    <dbReference type="NCBI Taxonomy" id="1286181"/>
    <lineage>
        <taxon>Bacteria</taxon>
        <taxon>Bacillati</taxon>
        <taxon>Actinomycetota</taxon>
        <taxon>Actinomycetes</taxon>
        <taxon>Mycobacteriales</taxon>
        <taxon>Mycobacteriaceae</taxon>
        <taxon>Mycolicibacterium</taxon>
    </lineage>
</organism>
<dbReference type="PANTHER" id="PTHR41259">
    <property type="entry name" value="DOUBLE-STRAND BREAK REPAIR RAD50 ATPASE, PUTATIVE-RELATED"/>
    <property type="match status" value="1"/>
</dbReference>
<dbReference type="Pfam" id="PF13175">
    <property type="entry name" value="AAA_15"/>
    <property type="match status" value="1"/>
</dbReference>
<dbReference type="AlphaFoldDB" id="A0A7I7S5Q1"/>
<dbReference type="SUPFAM" id="SSF52540">
    <property type="entry name" value="P-loop containing nucleoside triphosphate hydrolases"/>
    <property type="match status" value="1"/>
</dbReference>
<dbReference type="Proteomes" id="UP000467428">
    <property type="component" value="Chromosome"/>
</dbReference>
<gene>
    <name evidence="3" type="ORF">MARA_56260</name>
</gene>
<evidence type="ECO:0000259" key="2">
    <source>
        <dbReference type="Pfam" id="PF13175"/>
    </source>
</evidence>
<reference evidence="3 4" key="1">
    <citation type="journal article" date="2019" name="Emerg. Microbes Infect.">
        <title>Comprehensive subspecies identification of 175 nontuberculous mycobacteria species based on 7547 genomic profiles.</title>
        <authorList>
            <person name="Matsumoto Y."/>
            <person name="Kinjo T."/>
            <person name="Motooka D."/>
            <person name="Nabeya D."/>
            <person name="Jung N."/>
            <person name="Uechi K."/>
            <person name="Horii T."/>
            <person name="Iida T."/>
            <person name="Fujita J."/>
            <person name="Nakamura S."/>
        </authorList>
    </citation>
    <scope>NUCLEOTIDE SEQUENCE [LARGE SCALE GENOMIC DNA]</scope>
    <source>
        <strain evidence="3 4">JCM 18538</strain>
    </source>
</reference>
<dbReference type="RefSeq" id="WP_163923979.1">
    <property type="nucleotide sequence ID" value="NZ_AP022593.1"/>
</dbReference>
<accession>A0A7I7S5Q1</accession>
<dbReference type="PANTHER" id="PTHR41259:SF1">
    <property type="entry name" value="DOUBLE-STRAND BREAK REPAIR RAD50 ATPASE, PUTATIVE-RELATED"/>
    <property type="match status" value="1"/>
</dbReference>
<sequence>MKLHRLTLRNYRGIAFRDVEFPDRGVVVVCGANEIGKSSMIEALDLLLEAKDRSSKKEVKQVKPTHVDEGAEVKAEISTGPYRFTYFKRYHKRPVTELTVTAPVREQLTGDEAHERVQAILNETVDVQLWQAQRVLQTSSTSPVDLSGCDALSRALDVAAGQAVTLSGSEPLLIDRIDEEFRRYFTQTGKPTGEWAAAIKRRQAAAAAVAECRSAVAEIEEAVGRHDVLTAELAELDAERSVVGPRLEAARAAADTVSKVAERLTQAKVVADAARSTQVAATAALTERRRLRTELEQETSGVETLAAALAQATLEETEAREAHAEATAAMLAATADAEAWQAKVDAARTVVEQIARHDEAGRIALRLSKIDAADARLRDVEAMLAEIPLTDKTMRLVEAASAAVDVAAAAAEAASARIELVATESMSVTVAGEVVTLDAGAVWSTSATAPTDVEMPGLLTVRVVPGTPAAHTGDELDTKARVLAQVLHDVGVADVEAARALDERRRDLTATRQQLRATRDAQAADDDVDALRRRLAALRTDLPADRPDADAARTELETAAAAHRQALTTCAALRDAASAASTLVNEKASAATVLRSRIDAGQERAQKLAERLEQGRASITDDDLVLRADAAAERLGDAATRVEALQIELDGAQPAVVAAELTEANALADRLGRRHRDVAAQLVATTAQLGVYGTEGRHGRLDAAEMECAHAEADWARLRRRANAVMLLRSTMTRHRDDARQRYVDPFRVEVERLGRIVFGPDFEVGIDAELRIQTRTLDGCTVPYDSLSGGAKEQLGIVARLAGAALVAKEDGVPVVIDDALGFTDSNRLVKMAEVFDAVGGDGQVIVLTCSPERYAGVIGAQRIELTSAV</sequence>
<dbReference type="Gene3D" id="3.40.50.300">
    <property type="entry name" value="P-loop containing nucleotide triphosphate hydrolases"/>
    <property type="match status" value="2"/>
</dbReference>
<geneLocation type="plasmid" evidence="4">
    <name>pjcm18538 dna</name>
</geneLocation>
<dbReference type="InterPro" id="IPR041685">
    <property type="entry name" value="AAA_GajA/Old/RecF-like"/>
</dbReference>
<feature type="coiled-coil region" evidence="1">
    <location>
        <begin position="498"/>
        <end position="541"/>
    </location>
</feature>
<keyword evidence="1" id="KW-0175">Coiled coil</keyword>
<feature type="domain" description="Endonuclease GajA/Old nuclease/RecF-like AAA" evidence="2">
    <location>
        <begin position="1"/>
        <end position="61"/>
    </location>
</feature>
<keyword evidence="4" id="KW-1185">Reference proteome</keyword>
<evidence type="ECO:0000256" key="1">
    <source>
        <dbReference type="SAM" id="Coils"/>
    </source>
</evidence>
<evidence type="ECO:0000313" key="4">
    <source>
        <dbReference type="Proteomes" id="UP000467428"/>
    </source>
</evidence>